<accession>A0A2P5YWW7</accession>
<evidence type="ECO:0000313" key="1">
    <source>
        <dbReference type="EMBL" id="PPS20043.1"/>
    </source>
</evidence>
<dbReference type="AlphaFoldDB" id="A0A2P5YWW7"/>
<reference evidence="1 2" key="1">
    <citation type="submission" date="2015-01" db="EMBL/GenBank/DDBJ databases">
        <title>Genome of allotetraploid Gossypium barbadense reveals genomic plasticity and fiber elongation in cotton evolution.</title>
        <authorList>
            <person name="Chen X."/>
            <person name="Liu X."/>
            <person name="Zhao B."/>
            <person name="Zheng H."/>
            <person name="Hu Y."/>
            <person name="Lu G."/>
            <person name="Yang C."/>
            <person name="Chen J."/>
            <person name="Shan C."/>
            <person name="Zhang L."/>
            <person name="Zhou Y."/>
            <person name="Wang L."/>
            <person name="Guo W."/>
            <person name="Bai Y."/>
            <person name="Ruan J."/>
            <person name="Shangguan X."/>
            <person name="Mao Y."/>
            <person name="Jiang J."/>
            <person name="Zhu Y."/>
            <person name="Lei J."/>
            <person name="Kang H."/>
            <person name="Chen S."/>
            <person name="He X."/>
            <person name="Wang R."/>
            <person name="Wang Y."/>
            <person name="Chen J."/>
            <person name="Wang L."/>
            <person name="Yu S."/>
            <person name="Wang B."/>
            <person name="Wei J."/>
            <person name="Song S."/>
            <person name="Lu X."/>
            <person name="Gao Z."/>
            <person name="Gu W."/>
            <person name="Deng X."/>
            <person name="Ma D."/>
            <person name="Wang S."/>
            <person name="Liang W."/>
            <person name="Fang L."/>
            <person name="Cai C."/>
            <person name="Zhu X."/>
            <person name="Zhou B."/>
            <person name="Zhang Y."/>
            <person name="Chen Z."/>
            <person name="Xu S."/>
            <person name="Zhu R."/>
            <person name="Wang S."/>
            <person name="Zhang T."/>
            <person name="Zhao G."/>
        </authorList>
    </citation>
    <scope>NUCLEOTIDE SEQUENCE [LARGE SCALE GENOMIC DNA]</scope>
    <source>
        <strain evidence="2">cv. Xinhai21</strain>
        <tissue evidence="1">Leaf</tissue>
    </source>
</reference>
<sequence>MMELQSNLCNKNRATHKKRRLQIDELDEWRTNVKEKPKAHDESKRHLDKRRNETMKFKAGDKVLLDEKDPQISTSELNTNRATPFMVLNVFPYGTVKVNHSQFDTFKVKITRLKLYEDNRIDSKNLSERFTRFEQQCFERFDSIDATLRKIYHQLHISSPVPPAHDSDDEDF</sequence>
<evidence type="ECO:0000313" key="2">
    <source>
        <dbReference type="Proteomes" id="UP000239757"/>
    </source>
</evidence>
<gene>
    <name evidence="1" type="ORF">GOBAR_AA00535</name>
</gene>
<dbReference type="OrthoDB" id="1094981at2759"/>
<dbReference type="EMBL" id="KZ662719">
    <property type="protein sequence ID" value="PPS20043.1"/>
    <property type="molecule type" value="Genomic_DNA"/>
</dbReference>
<proteinExistence type="predicted"/>
<protein>
    <submittedName>
        <fullName evidence="1">Uncharacterized protein</fullName>
    </submittedName>
</protein>
<organism evidence="1 2">
    <name type="scientific">Gossypium barbadense</name>
    <name type="common">Sea Island cotton</name>
    <name type="synonym">Hibiscus barbadensis</name>
    <dbReference type="NCBI Taxonomy" id="3634"/>
    <lineage>
        <taxon>Eukaryota</taxon>
        <taxon>Viridiplantae</taxon>
        <taxon>Streptophyta</taxon>
        <taxon>Embryophyta</taxon>
        <taxon>Tracheophyta</taxon>
        <taxon>Spermatophyta</taxon>
        <taxon>Magnoliopsida</taxon>
        <taxon>eudicotyledons</taxon>
        <taxon>Gunneridae</taxon>
        <taxon>Pentapetalae</taxon>
        <taxon>rosids</taxon>
        <taxon>malvids</taxon>
        <taxon>Malvales</taxon>
        <taxon>Malvaceae</taxon>
        <taxon>Malvoideae</taxon>
        <taxon>Gossypium</taxon>
    </lineage>
</organism>
<dbReference type="Proteomes" id="UP000239757">
    <property type="component" value="Unassembled WGS sequence"/>
</dbReference>
<name>A0A2P5YWW7_GOSBA</name>